<dbReference type="eggNOG" id="KOG1573">
    <property type="taxonomic scope" value="Eukaryota"/>
</dbReference>
<dbReference type="UniPathway" id="UPA00111">
    <property type="reaction ID" value="UER00527"/>
</dbReference>
<evidence type="ECO:0000256" key="13">
    <source>
        <dbReference type="PIRSR" id="PIRSR607828-2"/>
    </source>
</evidence>
<evidence type="ECO:0000256" key="8">
    <source>
        <dbReference type="ARBA" id="ARBA00023002"/>
    </source>
</evidence>
<gene>
    <name evidence="15" type="ORF">CAOG_007024</name>
</gene>
<feature type="binding site" evidence="12">
    <location>
        <position position="38"/>
    </location>
    <ligand>
        <name>substrate</name>
    </ligand>
</feature>
<evidence type="ECO:0000256" key="12">
    <source>
        <dbReference type="PIRSR" id="PIRSR607828-1"/>
    </source>
</evidence>
<name>A0A0D2VYF6_CAPO3</name>
<comment type="catalytic activity">
    <reaction evidence="11 14">
        <text>myo-inositol + O2 = D-glucuronate + H2O + H(+)</text>
        <dbReference type="Rhea" id="RHEA:23696"/>
        <dbReference type="ChEBI" id="CHEBI:15377"/>
        <dbReference type="ChEBI" id="CHEBI:15378"/>
        <dbReference type="ChEBI" id="CHEBI:15379"/>
        <dbReference type="ChEBI" id="CHEBI:17268"/>
        <dbReference type="ChEBI" id="CHEBI:58720"/>
        <dbReference type="EC" id="1.13.99.1"/>
    </reaction>
</comment>
<feature type="binding site" evidence="12">
    <location>
        <begin position="150"/>
        <end position="151"/>
    </location>
    <ligand>
        <name>substrate</name>
    </ligand>
</feature>
<evidence type="ECO:0000313" key="15">
    <source>
        <dbReference type="EMBL" id="KJE96752.1"/>
    </source>
</evidence>
<organism evidence="15 16">
    <name type="scientific">Capsaspora owczarzaki (strain ATCC 30864)</name>
    <dbReference type="NCBI Taxonomy" id="595528"/>
    <lineage>
        <taxon>Eukaryota</taxon>
        <taxon>Filasterea</taxon>
        <taxon>Capsaspora</taxon>
    </lineage>
</organism>
<feature type="binding site" evidence="13">
    <location>
        <position position="228"/>
    </location>
    <ligand>
        <name>Fe cation</name>
        <dbReference type="ChEBI" id="CHEBI:24875"/>
        <label>1</label>
    </ligand>
</feature>
<dbReference type="OrthoDB" id="5151075at2759"/>
<dbReference type="PhylomeDB" id="A0A0D2VYF6"/>
<dbReference type="GO" id="GO:0019310">
    <property type="term" value="P:inositol catabolic process"/>
    <property type="evidence" value="ECO:0007669"/>
    <property type="project" value="UniProtKB-UniRule"/>
</dbReference>
<comment type="subcellular location">
    <subcellularLocation>
        <location evidence="1 14">Cytoplasm</location>
    </subcellularLocation>
</comment>
<feature type="binding site" evidence="13">
    <location>
        <position position="133"/>
    </location>
    <ligand>
        <name>Fe cation</name>
        <dbReference type="ChEBI" id="CHEBI:24875"/>
        <label>1</label>
    </ligand>
</feature>
<evidence type="ECO:0000256" key="6">
    <source>
        <dbReference type="ARBA" id="ARBA00022490"/>
    </source>
</evidence>
<dbReference type="GO" id="GO:0050113">
    <property type="term" value="F:inositol oxygenase activity"/>
    <property type="evidence" value="ECO:0007669"/>
    <property type="project" value="UniProtKB-UniRule"/>
</dbReference>
<dbReference type="EMBL" id="KE346372">
    <property type="protein sequence ID" value="KJE96752.1"/>
    <property type="molecule type" value="Genomic_DNA"/>
</dbReference>
<dbReference type="SUPFAM" id="SSF109604">
    <property type="entry name" value="HD-domain/PDEase-like"/>
    <property type="match status" value="1"/>
</dbReference>
<dbReference type="InterPro" id="IPR007828">
    <property type="entry name" value="Inositol_oxygenase"/>
</dbReference>
<feature type="binding site" evidence="12">
    <location>
        <begin position="228"/>
        <end position="229"/>
    </location>
    <ligand>
        <name>substrate</name>
    </ligand>
</feature>
<feature type="binding site" evidence="13">
    <location>
        <position position="132"/>
    </location>
    <ligand>
        <name>Fe cation</name>
        <dbReference type="ChEBI" id="CHEBI:24875"/>
        <label>1</label>
    </ligand>
</feature>
<feature type="binding site" evidence="12">
    <location>
        <position position="136"/>
    </location>
    <ligand>
        <name>substrate</name>
    </ligand>
</feature>
<evidence type="ECO:0000256" key="10">
    <source>
        <dbReference type="ARBA" id="ARBA00029668"/>
    </source>
</evidence>
<dbReference type="STRING" id="595528.A0A0D2VYF6"/>
<proteinExistence type="inferred from homology"/>
<dbReference type="GO" id="GO:0005737">
    <property type="term" value="C:cytoplasm"/>
    <property type="evidence" value="ECO:0007669"/>
    <property type="project" value="UniProtKB-SubCell"/>
</dbReference>
<dbReference type="PANTHER" id="PTHR12588">
    <property type="entry name" value="MYOINOSITOL OXYGENASE"/>
    <property type="match status" value="1"/>
</dbReference>
<feature type="binding site" evidence="13">
    <location>
        <position position="107"/>
    </location>
    <ligand>
        <name>Fe cation</name>
        <dbReference type="ChEBI" id="CHEBI:24875"/>
        <label>1</label>
    </ligand>
</feature>
<keyword evidence="9 13" id="KW-0408">Iron</keyword>
<dbReference type="RefSeq" id="XP_004343748.1">
    <property type="nucleotide sequence ID" value="XM_004343698.2"/>
</dbReference>
<evidence type="ECO:0000256" key="3">
    <source>
        <dbReference type="ARBA" id="ARBA00005286"/>
    </source>
</evidence>
<evidence type="ECO:0000256" key="1">
    <source>
        <dbReference type="ARBA" id="ARBA00004496"/>
    </source>
</evidence>
<keyword evidence="7 13" id="KW-0479">Metal-binding</keyword>
<feature type="binding site" evidence="13">
    <location>
        <position position="261"/>
    </location>
    <ligand>
        <name>Fe cation</name>
        <dbReference type="ChEBI" id="CHEBI:24875"/>
        <label>1</label>
    </ligand>
</feature>
<evidence type="ECO:0000256" key="4">
    <source>
        <dbReference type="ARBA" id="ARBA00011919"/>
    </source>
</evidence>
<dbReference type="GO" id="GO:0005506">
    <property type="term" value="F:iron ion binding"/>
    <property type="evidence" value="ECO:0007669"/>
    <property type="project" value="InterPro"/>
</dbReference>
<evidence type="ECO:0000256" key="11">
    <source>
        <dbReference type="ARBA" id="ARBA00048271"/>
    </source>
</evidence>
<comment type="similarity">
    <text evidence="3 14">Belongs to the myo-inositol oxygenase family.</text>
</comment>
<dbReference type="InParanoid" id="A0A0D2VYF6"/>
<dbReference type="EC" id="1.13.99.1" evidence="4 14"/>
<protein>
    <recommendedName>
        <fullName evidence="5 14">Inositol oxygenase</fullName>
        <ecNumber evidence="4 14">1.13.99.1</ecNumber>
    </recommendedName>
    <alternativeName>
        <fullName evidence="10 14">Myo-inositol oxygenase</fullName>
    </alternativeName>
</protein>
<evidence type="ECO:0000256" key="9">
    <source>
        <dbReference type="ARBA" id="ARBA00023004"/>
    </source>
</evidence>
<dbReference type="Proteomes" id="UP000008743">
    <property type="component" value="Unassembled WGS sequence"/>
</dbReference>
<accession>A0A0D2VYF6</accession>
<feature type="binding site" evidence="12">
    <location>
        <begin position="94"/>
        <end position="96"/>
    </location>
    <ligand>
        <name>substrate</name>
    </ligand>
</feature>
<evidence type="ECO:0000256" key="2">
    <source>
        <dbReference type="ARBA" id="ARBA00005167"/>
    </source>
</evidence>
<evidence type="ECO:0000256" key="14">
    <source>
        <dbReference type="RuleBase" id="RU367039"/>
    </source>
</evidence>
<keyword evidence="16" id="KW-1185">Reference proteome</keyword>
<comment type="pathway">
    <text evidence="2 14">Polyol metabolism; myo-inositol degradation into D-glucuronate; D-glucuronate from myo-inositol: step 1/1.</text>
</comment>
<dbReference type="Pfam" id="PF05153">
    <property type="entry name" value="MIOX"/>
    <property type="match status" value="1"/>
</dbReference>
<evidence type="ECO:0000256" key="5">
    <source>
        <dbReference type="ARBA" id="ARBA00019269"/>
    </source>
</evidence>
<feature type="binding site" evidence="13">
    <location>
        <position position="202"/>
    </location>
    <ligand>
        <name>Fe cation</name>
        <dbReference type="ChEBI" id="CHEBI:24875"/>
        <label>1</label>
    </ligand>
</feature>
<comment type="cofactor">
    <cofactor evidence="13 14">
        <name>Fe cation</name>
        <dbReference type="ChEBI" id="CHEBI:24875"/>
    </cofactor>
    <text evidence="13 14">Binds 2 iron ions per subunit.</text>
</comment>
<evidence type="ECO:0000256" key="7">
    <source>
        <dbReference type="ARBA" id="ARBA00022723"/>
    </source>
</evidence>
<dbReference type="OMA" id="RYNTKYG"/>
<keyword evidence="6 14" id="KW-0963">Cytoplasm</keyword>
<sequence>MKVESRENSSDTTTIDPELAAKFDLSYIDANKKQEEFRNYADTKRAETVRRTYELMRTHQTVEFVQGRREKWLALNKGEFTIMEALHLLDDLVDDSDPDTAVPNSFHAFQTAERIRKEYPNEDWFHLVGLIHDLGKVLALWGEPQWATVGDTCVVGAAPSEKCVYSEYFVKNPDTHNPKYNTPNGIYTANCGLDNVLLSWGHDEYLYNVLKMNKSTIPEKGLRMIRYHSFYPWHTSGAYRNLCNEQDEETLKWVNDFNRFDLYSKSDELPDPVALTPYYQSLIDKYCPGKLRF</sequence>
<reference evidence="16" key="1">
    <citation type="submission" date="2011-02" db="EMBL/GenBank/DDBJ databases">
        <title>The Genome Sequence of Capsaspora owczarzaki ATCC 30864.</title>
        <authorList>
            <person name="Russ C."/>
            <person name="Cuomo C."/>
            <person name="Burger G."/>
            <person name="Gray M.W."/>
            <person name="Holland P.W.H."/>
            <person name="King N."/>
            <person name="Lang F.B.F."/>
            <person name="Roger A.J."/>
            <person name="Ruiz-Trillo I."/>
            <person name="Young S.K."/>
            <person name="Zeng Q."/>
            <person name="Gargeya S."/>
            <person name="Alvarado L."/>
            <person name="Berlin A."/>
            <person name="Chapman S.B."/>
            <person name="Chen Z."/>
            <person name="Freedman E."/>
            <person name="Gellesch M."/>
            <person name="Goldberg J."/>
            <person name="Griggs A."/>
            <person name="Gujja S."/>
            <person name="Heilman E."/>
            <person name="Heiman D."/>
            <person name="Howarth C."/>
            <person name="Mehta T."/>
            <person name="Neiman D."/>
            <person name="Pearson M."/>
            <person name="Roberts A."/>
            <person name="Saif S."/>
            <person name="Shea T."/>
            <person name="Shenoy N."/>
            <person name="Sisk P."/>
            <person name="Stolte C."/>
            <person name="Sykes S."/>
            <person name="White J."/>
            <person name="Yandava C."/>
            <person name="Haas B."/>
            <person name="Nusbaum C."/>
            <person name="Birren B."/>
        </authorList>
    </citation>
    <scope>NUCLEOTIDE SEQUENCE</scope>
    <source>
        <strain evidence="16">ATCC 30864</strain>
    </source>
</reference>
<dbReference type="PANTHER" id="PTHR12588:SF0">
    <property type="entry name" value="INOSITOL OXYGENASE"/>
    <property type="match status" value="1"/>
</dbReference>
<evidence type="ECO:0000313" key="16">
    <source>
        <dbReference type="Proteomes" id="UP000008743"/>
    </source>
</evidence>
<dbReference type="AlphaFoldDB" id="A0A0D2VYF6"/>
<keyword evidence="8 14" id="KW-0560">Oxidoreductase</keyword>